<reference evidence="2 3" key="1">
    <citation type="journal article" date="2023" name="Mol. Ecol. Resour.">
        <title>Chromosome-level genome assembly of a triploid poplar Populus alba 'Berolinensis'.</title>
        <authorList>
            <person name="Chen S."/>
            <person name="Yu Y."/>
            <person name="Wang X."/>
            <person name="Wang S."/>
            <person name="Zhang T."/>
            <person name="Zhou Y."/>
            <person name="He R."/>
            <person name="Meng N."/>
            <person name="Wang Y."/>
            <person name="Liu W."/>
            <person name="Liu Z."/>
            <person name="Liu J."/>
            <person name="Guo Q."/>
            <person name="Huang H."/>
            <person name="Sederoff R.R."/>
            <person name="Wang G."/>
            <person name="Qu G."/>
            <person name="Chen S."/>
        </authorList>
    </citation>
    <scope>NUCLEOTIDE SEQUENCE [LARGE SCALE GENOMIC DNA]</scope>
    <source>
        <strain evidence="2">SC-2020</strain>
    </source>
</reference>
<proteinExistence type="predicted"/>
<keyword evidence="3" id="KW-1185">Reference proteome</keyword>
<dbReference type="AlphaFoldDB" id="A0AAD6R1H1"/>
<dbReference type="EMBL" id="JAQIZT010000004">
    <property type="protein sequence ID" value="KAJ6999965.1"/>
    <property type="molecule type" value="Genomic_DNA"/>
</dbReference>
<evidence type="ECO:0000313" key="3">
    <source>
        <dbReference type="Proteomes" id="UP001164929"/>
    </source>
</evidence>
<dbReference type="Proteomes" id="UP001164929">
    <property type="component" value="Chromosome 4"/>
</dbReference>
<protein>
    <submittedName>
        <fullName evidence="2">Uncharacterized protein</fullName>
    </submittedName>
</protein>
<sequence length="54" mass="6429">MIERITERKAKGRPKRKPRGLHLQSSSQQQQHMVSCYEVWLFLLEVYVIGRTNT</sequence>
<gene>
    <name evidence="2" type="ORF">NC653_010652</name>
</gene>
<evidence type="ECO:0000256" key="1">
    <source>
        <dbReference type="SAM" id="MobiDB-lite"/>
    </source>
</evidence>
<comment type="caution">
    <text evidence="2">The sequence shown here is derived from an EMBL/GenBank/DDBJ whole genome shotgun (WGS) entry which is preliminary data.</text>
</comment>
<organism evidence="2 3">
    <name type="scientific">Populus alba x Populus x berolinensis</name>
    <dbReference type="NCBI Taxonomy" id="444605"/>
    <lineage>
        <taxon>Eukaryota</taxon>
        <taxon>Viridiplantae</taxon>
        <taxon>Streptophyta</taxon>
        <taxon>Embryophyta</taxon>
        <taxon>Tracheophyta</taxon>
        <taxon>Spermatophyta</taxon>
        <taxon>Magnoliopsida</taxon>
        <taxon>eudicotyledons</taxon>
        <taxon>Gunneridae</taxon>
        <taxon>Pentapetalae</taxon>
        <taxon>rosids</taxon>
        <taxon>fabids</taxon>
        <taxon>Malpighiales</taxon>
        <taxon>Salicaceae</taxon>
        <taxon>Saliceae</taxon>
        <taxon>Populus</taxon>
    </lineage>
</organism>
<evidence type="ECO:0000313" key="2">
    <source>
        <dbReference type="EMBL" id="KAJ6999965.1"/>
    </source>
</evidence>
<feature type="compositionally biased region" description="Basic residues" evidence="1">
    <location>
        <begin position="10"/>
        <end position="20"/>
    </location>
</feature>
<name>A0AAD6R1H1_9ROSI</name>
<accession>A0AAD6R1H1</accession>
<feature type="region of interest" description="Disordered" evidence="1">
    <location>
        <begin position="1"/>
        <end position="29"/>
    </location>
</feature>